<proteinExistence type="predicted"/>
<reference evidence="1 2" key="1">
    <citation type="submission" date="2014-10" db="EMBL/GenBank/DDBJ databases">
        <authorList>
            <person name="Seo M.-J."/>
            <person name="Seok Y.J."/>
            <person name="Cha I.-T."/>
        </authorList>
    </citation>
    <scope>NUCLEOTIDE SEQUENCE [LARGE SCALE GENOMIC DNA]</scope>
    <source>
        <strain evidence="1 2">NEU</strain>
    </source>
</reference>
<evidence type="ECO:0000313" key="2">
    <source>
        <dbReference type="Proteomes" id="UP000180246"/>
    </source>
</evidence>
<sequence length="128" mass="13851">MSQEQRGLAILVWSCDLTRPELLATPFMTAQAAAALDMRVKMLFSSQSVQWLLADNAARLTGFGAEQWAIARHLEASLDLGVEIRACTQALHASGVDRAMLAPQCAGVEGMVSFVEQGSAPGWRMLVF</sequence>
<dbReference type="SUPFAM" id="SSF75169">
    <property type="entry name" value="DsrEFH-like"/>
    <property type="match status" value="1"/>
</dbReference>
<organism evidence="1 2">
    <name type="scientific">Massilia timonae</name>
    <dbReference type="NCBI Taxonomy" id="47229"/>
    <lineage>
        <taxon>Bacteria</taxon>
        <taxon>Pseudomonadati</taxon>
        <taxon>Pseudomonadota</taxon>
        <taxon>Betaproteobacteria</taxon>
        <taxon>Burkholderiales</taxon>
        <taxon>Oxalobacteraceae</taxon>
        <taxon>Telluria group</taxon>
        <taxon>Massilia</taxon>
    </lineage>
</organism>
<dbReference type="EMBL" id="JRYB01000001">
    <property type="protein sequence ID" value="OIJ41881.1"/>
    <property type="molecule type" value="Genomic_DNA"/>
</dbReference>
<accession>A0A1S2N9V2</accession>
<dbReference type="Pfam" id="PF02635">
    <property type="entry name" value="DsrE"/>
    <property type="match status" value="1"/>
</dbReference>
<name>A0A1S2N9V2_9BURK</name>
<dbReference type="Proteomes" id="UP000180246">
    <property type="component" value="Unassembled WGS sequence"/>
</dbReference>
<protein>
    <submittedName>
        <fullName evidence="1">DsrE/DsrF-like family protein</fullName>
    </submittedName>
</protein>
<dbReference type="InterPro" id="IPR003787">
    <property type="entry name" value="Sulphur_relay_DsrE/F-like"/>
</dbReference>
<dbReference type="Gene3D" id="3.40.1260.10">
    <property type="entry name" value="DsrEFH-like"/>
    <property type="match status" value="1"/>
</dbReference>
<comment type="caution">
    <text evidence="1">The sequence shown here is derived from an EMBL/GenBank/DDBJ whole genome shotgun (WGS) entry which is preliminary data.</text>
</comment>
<dbReference type="RefSeq" id="WP_071362935.1">
    <property type="nucleotide sequence ID" value="NZ_JRYB01000001.1"/>
</dbReference>
<evidence type="ECO:0000313" key="1">
    <source>
        <dbReference type="EMBL" id="OIJ41881.1"/>
    </source>
</evidence>
<dbReference type="AlphaFoldDB" id="A0A1S2N9V2"/>
<dbReference type="InterPro" id="IPR027396">
    <property type="entry name" value="DsrEFH-like"/>
</dbReference>
<gene>
    <name evidence="1" type="ORF">LO55_4189</name>
</gene>